<dbReference type="InterPro" id="IPR001611">
    <property type="entry name" value="Leu-rich_rpt"/>
</dbReference>
<feature type="transmembrane region" description="Helical" evidence="14">
    <location>
        <begin position="637"/>
        <end position="657"/>
    </location>
</feature>
<keyword evidence="11 14" id="KW-0472">Membrane</keyword>
<dbReference type="PANTHER" id="PTHR48063:SF103">
    <property type="entry name" value="LEUCINE-RICH RECEPTOR-LIKE KINASE FAMILY PROTEIN"/>
    <property type="match status" value="1"/>
</dbReference>
<evidence type="ECO:0000256" key="13">
    <source>
        <dbReference type="ARBA" id="ARBA00044504"/>
    </source>
</evidence>
<keyword evidence="5" id="KW-0597">Phosphoprotein</keyword>
<dbReference type="Pfam" id="PF00854">
    <property type="entry name" value="PTR2"/>
    <property type="match status" value="2"/>
</dbReference>
<evidence type="ECO:0000259" key="16">
    <source>
        <dbReference type="Pfam" id="PF08263"/>
    </source>
</evidence>
<keyword evidence="12" id="KW-0325">Glycoprotein</keyword>
<dbReference type="InterPro" id="IPR044739">
    <property type="entry name" value="NRT1/PTR"/>
</dbReference>
<feature type="domain" description="Leucine-rich repeat-containing N-terminal plant-type" evidence="16">
    <location>
        <begin position="1103"/>
        <end position="1144"/>
    </location>
</feature>
<dbReference type="PANTHER" id="PTHR48063">
    <property type="entry name" value="LRR RECEPTOR-LIKE KINASE"/>
    <property type="match status" value="1"/>
</dbReference>
<dbReference type="SMART" id="SM00369">
    <property type="entry name" value="LRR_TYP"/>
    <property type="match status" value="10"/>
</dbReference>
<dbReference type="InterPro" id="IPR055414">
    <property type="entry name" value="LRR_R13L4/SHOC2-like"/>
</dbReference>
<feature type="transmembrane region" description="Helical" evidence="14">
    <location>
        <begin position="501"/>
        <end position="519"/>
    </location>
</feature>
<dbReference type="Pfam" id="PF00560">
    <property type="entry name" value="LRR_1"/>
    <property type="match status" value="5"/>
</dbReference>
<comment type="similarity">
    <text evidence="13">Belongs to the major facilitator superfamily. Phosphate:H(+) symporter (TC 2.A.1.9) family.</text>
</comment>
<evidence type="ECO:0000256" key="6">
    <source>
        <dbReference type="ARBA" id="ARBA00022614"/>
    </source>
</evidence>
<dbReference type="Pfam" id="PF23598">
    <property type="entry name" value="LRR_14"/>
    <property type="match status" value="2"/>
</dbReference>
<protein>
    <submittedName>
        <fullName evidence="20">Proton-dependent oligopeptide transporter family protein</fullName>
    </submittedName>
</protein>
<evidence type="ECO:0000256" key="11">
    <source>
        <dbReference type="ARBA" id="ARBA00023136"/>
    </source>
</evidence>
<dbReference type="InterPro" id="IPR046831">
    <property type="entry name" value="Calmodulin_bind_N"/>
</dbReference>
<organism evidence="20 21">
    <name type="scientific">Tanacetum coccineum</name>
    <dbReference type="NCBI Taxonomy" id="301880"/>
    <lineage>
        <taxon>Eukaryota</taxon>
        <taxon>Viridiplantae</taxon>
        <taxon>Streptophyta</taxon>
        <taxon>Embryophyta</taxon>
        <taxon>Tracheophyta</taxon>
        <taxon>Spermatophyta</taxon>
        <taxon>Magnoliopsida</taxon>
        <taxon>eudicotyledons</taxon>
        <taxon>Gunneridae</taxon>
        <taxon>Pentapetalae</taxon>
        <taxon>asterids</taxon>
        <taxon>campanulids</taxon>
        <taxon>Asterales</taxon>
        <taxon>Asteraceae</taxon>
        <taxon>Asteroideae</taxon>
        <taxon>Anthemideae</taxon>
        <taxon>Anthemidinae</taxon>
        <taxon>Tanacetum</taxon>
    </lineage>
</organism>
<dbReference type="PROSITE" id="PS01022">
    <property type="entry name" value="PTR2_1"/>
    <property type="match status" value="1"/>
</dbReference>
<dbReference type="Pfam" id="PF20451">
    <property type="entry name" value="Calmod_bind_M"/>
    <property type="match status" value="1"/>
</dbReference>
<evidence type="ECO:0000259" key="19">
    <source>
        <dbReference type="Pfam" id="PF23598"/>
    </source>
</evidence>
<dbReference type="InterPro" id="IPR000109">
    <property type="entry name" value="POT_fam"/>
</dbReference>
<sequence length="2002" mass="221546">MLKVALIDAHTGKTVSSGSESSWRVEIVVLEGDFGDEMSDNWTLEEFNANIVKERRGKKPLLSGNVFLNLKEGVGIVGDLSFTDNSSWTRSRRFRLGARVLDSCDGVRVREAKSESFIVRDHRGELYKKHHPPYMSDEVWRLEKISKDGAFHKRLNKEKVKTVQDFLVLYFLDPTSLRNILGPGMSNKMWEVVVEHATKCVLDDNKLYLYCPQSDKKDGVVFNVVGQVLGLLTNCKYVVSDNLSEPEKTEAQKLVISAFQHTDKVLPYDDEASLRTLMTTVNPEGNSSLPKSRFEFPINSASPDVSMGEYGLNHMGSSSVDVRFDQPVDFQCHVDNTLICDPSSSMHLQYLGGSSCSDLHCAVDKFLFSCSSIGKAQRRWKIVSSVVKWLSLMLEIRKTDVSSNDQNETYVSYKFSNMDDNCTDTSFSEIESPLLNNYVDGVTDYKGRPALRSKSGCWRSAYFIIGVEVAERFAYHGVSSNLITYLTGPLGQSTATAAENVNVWAGTASLLPLVGAFIADGFLGRYLTIIIASLLYIMGLAMLAFSTLLSSESVIGASSFSTQLQAIMFFISLYLVAFAIGGHKPCVQAFGADQFDADNPEERKAKSSFFNWWYFGLCSGSAVGTIVVSYIQDNISWGLGFGIPCMIMGFALFIFMIGTRTYRFGKKIEERSAFVRIGQVFVKSARYWRTAPSTTSAHQDSEKFRFLNKALISPDVSNDEVEEAKDVLRLVPIWASCLVYSIVFAQTSTLFTKQGATMDRSIGSSFEVPAATLQSFIGVAVIVLIPIYDTILVPLTGTITKKPSGITTLQRIGTGIVISIVSMVVAALIETKRLRTAREFGLVDDPNAMVPMKIWWLLPQYLLAGAGDVFTIVGMQEFFYGEMPSDLKSIGLALYLSVIGIGSFLSSFLISVVEKTTGGNGKDGWISDNMNQGHIDYFYYLLAGISAGAFPNCFEVPAATLQSFIGVAVIVLIPIYDTILVPLTGTITKKLSGITTLQRIGTGIVISIVLMVVAALIETKRLRTAHEFGLVDDPNAMVPMKIWCYYLKYHLLEAGGCHTIMAFILIASLKNDSGNWFNTTTATSFAHHQLVGTTGGAAHKCIDNERQALLDFKARLQDPDDLLSTWRPEEEEDDCCKWSGVGCDNITGHVTYIFLPGNYNGDGLRGEISLSLLNLTYLNYLDLSNNRFTGTIPTFIGNMSELAALNLAGNEFIGNIPMSIGLLTKLTYLELTNNSLDGTIPRFISNMTHLTYLSLCQNQFTGTIPMSICSMTKLTMLSLCWNNLSGIIPTSIGSLSKLRVLELRGNKFTGTIPISIGNMTKLSILSLGVNSFTGNIPESIGSLTYLTFLFLGENNFSGIIPRSMGSLTKLENLYLSDNSLYGTIPREFRYLTNLEYLHLDSLGSCRVENLDWLSSLSYLRSLRLDGISLAKVNNWVNVIIGLQYLSSLSLKGCDLSQVMHPYSSSVNSPTSAVLDGTISEKLWELPMLQYLDLSSNSLRGVISEYIGKSHLFQIDLSNNSLDGIPFDADMSNLSKNANISDTMSTEYWNQWKPSQLRFLSLSFNNISGTLPELLSNRDLSSVDLSFNKFHGHIPAFPPGIRFLNLSRNKFHGGISFLCLMYEGLEFLDLSHNSLTGQLPDCLRNLTKLRVLNLGYNFLSGRLAPSLRYLDQLQMLCLYNNNFSGEFPLSLRNCTKLSFLNLGANKFIGNIPVWIGESFSGLYYLSLRSNNFIGTIPLEICKLATLQILDLSINNLHGSIPSCVNNLSTMAQKGLFVKHNVHQFSWLLNNFLVNDSYSYYDQIYDKYVDNAMIKWQGKVNEFSSNLRLVKIIDLSSNNLTGQIPNEVTNLHGLLVLDLSDNNLVGEIPRSIGQMTELLTLNLSRNLFSGKIPSSMSRMDLLNDLDVSCNNLSGRIPSGTQLQSFEPARYIGNAGLCGSPLPKKCLGDEELEEPETIGKSDGDEEGIDRWFYIGGAAGFPAGFWIICSALLLNRPGETCFFPVS</sequence>
<dbReference type="SMART" id="SM00365">
    <property type="entry name" value="LRR_SD22"/>
    <property type="match status" value="6"/>
</dbReference>
<comment type="subcellular location">
    <subcellularLocation>
        <location evidence="2">Cell membrane</location>
        <topology evidence="2">Single-pass type I membrane protein</topology>
    </subcellularLocation>
    <subcellularLocation>
        <location evidence="1">Membrane</location>
        <topology evidence="1">Multi-pass membrane protein</topology>
    </subcellularLocation>
</comment>
<dbReference type="InterPro" id="IPR013210">
    <property type="entry name" value="LRR_N_plant-typ"/>
</dbReference>
<evidence type="ECO:0000256" key="9">
    <source>
        <dbReference type="ARBA" id="ARBA00022737"/>
    </source>
</evidence>
<feature type="transmembrane region" description="Helical" evidence="14">
    <location>
        <begin position="808"/>
        <end position="829"/>
    </location>
</feature>
<dbReference type="Pfam" id="PF08263">
    <property type="entry name" value="LRRNT_2"/>
    <property type="match status" value="1"/>
</dbReference>
<evidence type="ECO:0000256" key="12">
    <source>
        <dbReference type="ARBA" id="ARBA00023180"/>
    </source>
</evidence>
<feature type="transmembrane region" description="Helical" evidence="14">
    <location>
        <begin position="1968"/>
        <end position="1990"/>
    </location>
</feature>
<feature type="domain" description="Calmodulin binding protein C-terminal" evidence="18">
    <location>
        <begin position="206"/>
        <end position="265"/>
    </location>
</feature>
<keyword evidence="21" id="KW-1185">Reference proteome</keyword>
<evidence type="ECO:0000256" key="7">
    <source>
        <dbReference type="ARBA" id="ARBA00022692"/>
    </source>
</evidence>
<dbReference type="PRINTS" id="PR00019">
    <property type="entry name" value="LEURICHRPT"/>
</dbReference>
<reference evidence="20" key="2">
    <citation type="submission" date="2022-01" db="EMBL/GenBank/DDBJ databases">
        <authorList>
            <person name="Yamashiro T."/>
            <person name="Shiraishi A."/>
            <person name="Satake H."/>
            <person name="Nakayama K."/>
        </authorList>
    </citation>
    <scope>NUCLEOTIDE SEQUENCE</scope>
</reference>
<comment type="caution">
    <text evidence="20">The sequence shown here is derived from an EMBL/GenBank/DDBJ whole genome shotgun (WGS) entry which is preliminary data.</text>
</comment>
<comment type="similarity">
    <text evidence="3">Belongs to the RLP family.</text>
</comment>
<feature type="transmembrane region" description="Helical" evidence="14">
    <location>
        <begin position="861"/>
        <end position="880"/>
    </location>
</feature>
<evidence type="ECO:0000256" key="3">
    <source>
        <dbReference type="ARBA" id="ARBA00009592"/>
    </source>
</evidence>
<dbReference type="CDD" id="cd17417">
    <property type="entry name" value="MFS_NPF5"/>
    <property type="match status" value="1"/>
</dbReference>
<feature type="domain" description="Calmodulin binding protein-like N-terminal" evidence="15">
    <location>
        <begin position="2"/>
        <end position="122"/>
    </location>
</feature>
<dbReference type="InterPro" id="IPR032675">
    <property type="entry name" value="LRR_dom_sf"/>
</dbReference>
<evidence type="ECO:0000313" key="20">
    <source>
        <dbReference type="EMBL" id="GJT09746.1"/>
    </source>
</evidence>
<dbReference type="SUPFAM" id="SSF103473">
    <property type="entry name" value="MFS general substrate transporter"/>
    <property type="match status" value="1"/>
</dbReference>
<evidence type="ECO:0000256" key="4">
    <source>
        <dbReference type="ARBA" id="ARBA00022475"/>
    </source>
</evidence>
<dbReference type="Pfam" id="PF20452">
    <property type="entry name" value="Calmod_bind_C"/>
    <property type="match status" value="1"/>
</dbReference>
<dbReference type="InterPro" id="IPR046829">
    <property type="entry name" value="Calmod_bind_C"/>
</dbReference>
<feature type="domain" description="Calmodulin binding protein central" evidence="17">
    <location>
        <begin position="136"/>
        <end position="200"/>
    </location>
</feature>
<dbReference type="InterPro" id="IPR046956">
    <property type="entry name" value="RLP23-like"/>
</dbReference>
<evidence type="ECO:0000313" key="21">
    <source>
        <dbReference type="Proteomes" id="UP001151760"/>
    </source>
</evidence>
<dbReference type="Gene3D" id="1.20.1250.20">
    <property type="entry name" value="MFS general substrate transporter like domains"/>
    <property type="match status" value="2"/>
</dbReference>
<keyword evidence="8" id="KW-0732">Signal</keyword>
<keyword evidence="6" id="KW-0433">Leucine-rich repeat</keyword>
<feature type="transmembrane region" description="Helical" evidence="14">
    <location>
        <begin position="526"/>
        <end position="548"/>
    </location>
</feature>
<name>A0ABQ5B538_9ASTR</name>
<reference evidence="20" key="1">
    <citation type="journal article" date="2022" name="Int. J. Mol. Sci.">
        <title>Draft Genome of Tanacetum Coccineum: Genomic Comparison of Closely Related Tanacetum-Family Plants.</title>
        <authorList>
            <person name="Yamashiro T."/>
            <person name="Shiraishi A."/>
            <person name="Nakayama K."/>
            <person name="Satake H."/>
        </authorList>
    </citation>
    <scope>NUCLEOTIDE SEQUENCE</scope>
</reference>
<dbReference type="Pfam" id="PF07887">
    <property type="entry name" value="Calmodulin_bind"/>
    <property type="match status" value="1"/>
</dbReference>
<evidence type="ECO:0000256" key="5">
    <source>
        <dbReference type="ARBA" id="ARBA00022553"/>
    </source>
</evidence>
<evidence type="ECO:0000259" key="18">
    <source>
        <dbReference type="Pfam" id="PF20452"/>
    </source>
</evidence>
<keyword evidence="9" id="KW-0677">Repeat</keyword>
<dbReference type="EMBL" id="BQNB010012933">
    <property type="protein sequence ID" value="GJT09746.1"/>
    <property type="molecule type" value="Genomic_DNA"/>
</dbReference>
<dbReference type="InterPro" id="IPR003591">
    <property type="entry name" value="Leu-rich_rpt_typical-subtyp"/>
</dbReference>
<feature type="transmembrane region" description="Helical" evidence="14">
    <location>
        <begin position="934"/>
        <end position="951"/>
    </location>
</feature>
<feature type="transmembrane region" description="Helical" evidence="14">
    <location>
        <begin position="560"/>
        <end position="580"/>
    </location>
</feature>
<dbReference type="SUPFAM" id="SSF52058">
    <property type="entry name" value="L domain-like"/>
    <property type="match status" value="3"/>
</dbReference>
<keyword evidence="10 14" id="KW-1133">Transmembrane helix</keyword>
<feature type="transmembrane region" description="Helical" evidence="14">
    <location>
        <begin position="963"/>
        <end position="985"/>
    </location>
</feature>
<feature type="transmembrane region" description="Helical" evidence="14">
    <location>
        <begin position="612"/>
        <end position="631"/>
    </location>
</feature>
<feature type="transmembrane region" description="Helical" evidence="14">
    <location>
        <begin position="768"/>
        <end position="788"/>
    </location>
</feature>
<dbReference type="InterPro" id="IPR036259">
    <property type="entry name" value="MFS_trans_sf"/>
</dbReference>
<dbReference type="InterPro" id="IPR018456">
    <property type="entry name" value="PTR2_symporter_CS"/>
</dbReference>
<dbReference type="Proteomes" id="UP001151760">
    <property type="component" value="Unassembled WGS sequence"/>
</dbReference>
<evidence type="ECO:0000259" key="17">
    <source>
        <dbReference type="Pfam" id="PF20451"/>
    </source>
</evidence>
<feature type="domain" description="Disease resistance R13L4/SHOC-2-like LRR" evidence="19">
    <location>
        <begin position="1172"/>
        <end position="1283"/>
    </location>
</feature>
<dbReference type="InterPro" id="IPR046830">
    <property type="entry name" value="Calmod_bind_M"/>
</dbReference>
<evidence type="ECO:0000256" key="1">
    <source>
        <dbReference type="ARBA" id="ARBA00004141"/>
    </source>
</evidence>
<feature type="domain" description="Disease resistance R13L4/SHOC-2-like LRR" evidence="19">
    <location>
        <begin position="1290"/>
        <end position="1500"/>
    </location>
</feature>
<gene>
    <name evidence="20" type="ORF">Tco_0856788</name>
</gene>
<accession>A0ABQ5B538</accession>
<evidence type="ECO:0000256" key="10">
    <source>
        <dbReference type="ARBA" id="ARBA00022989"/>
    </source>
</evidence>
<evidence type="ECO:0000256" key="8">
    <source>
        <dbReference type="ARBA" id="ARBA00022729"/>
    </source>
</evidence>
<dbReference type="Gene3D" id="3.80.10.10">
    <property type="entry name" value="Ribonuclease Inhibitor"/>
    <property type="match status" value="4"/>
</dbReference>
<proteinExistence type="inferred from homology"/>
<feature type="transmembrane region" description="Helical" evidence="14">
    <location>
        <begin position="892"/>
        <end position="913"/>
    </location>
</feature>
<evidence type="ECO:0000256" key="2">
    <source>
        <dbReference type="ARBA" id="ARBA00004251"/>
    </source>
</evidence>
<feature type="transmembrane region" description="Helical" evidence="14">
    <location>
        <begin position="997"/>
        <end position="1017"/>
    </location>
</feature>
<keyword evidence="4" id="KW-1003">Cell membrane</keyword>
<evidence type="ECO:0000259" key="15">
    <source>
        <dbReference type="Pfam" id="PF07887"/>
    </source>
</evidence>
<evidence type="ECO:0000256" key="14">
    <source>
        <dbReference type="SAM" id="Phobius"/>
    </source>
</evidence>
<keyword evidence="7 14" id="KW-0812">Transmembrane</keyword>